<accession>A0A1C3RL16</accession>
<dbReference type="InterPro" id="IPR052738">
    <property type="entry name" value="ABC-Tungstate_binding"/>
</dbReference>
<evidence type="ECO:0000259" key="2">
    <source>
        <dbReference type="Pfam" id="PF12849"/>
    </source>
</evidence>
<dbReference type="AlphaFoldDB" id="A0A1C3RL16"/>
<evidence type="ECO:0000313" key="4">
    <source>
        <dbReference type="Proteomes" id="UP000231658"/>
    </source>
</evidence>
<dbReference type="SUPFAM" id="SSF53850">
    <property type="entry name" value="Periplasmic binding protein-like II"/>
    <property type="match status" value="1"/>
</dbReference>
<protein>
    <submittedName>
        <fullName evidence="3">Periplasmic binding protein</fullName>
    </submittedName>
</protein>
<dbReference type="EMBL" id="FLYE01000047">
    <property type="protein sequence ID" value="SCA57964.1"/>
    <property type="molecule type" value="Genomic_DNA"/>
</dbReference>
<name>A0A1C3RL16_9PROT</name>
<reference evidence="3 4" key="1">
    <citation type="submission" date="2016-07" db="EMBL/GenBank/DDBJ databases">
        <authorList>
            <person name="Lefevre C.T."/>
        </authorList>
    </citation>
    <scope>NUCLEOTIDE SEQUENCE [LARGE SCALE GENOMIC DNA]</scope>
    <source>
        <strain evidence="3">PR1</strain>
    </source>
</reference>
<dbReference type="PANTHER" id="PTHR37945:SF1">
    <property type="entry name" value="EXTRACELLULAR TUNGSTATE BINDING PROTEIN"/>
    <property type="match status" value="1"/>
</dbReference>
<evidence type="ECO:0000256" key="1">
    <source>
        <dbReference type="SAM" id="SignalP"/>
    </source>
</evidence>
<dbReference type="PANTHER" id="PTHR37945">
    <property type="entry name" value="EXTRACELLULAR TUNGSTATE BINDING PROTEIN"/>
    <property type="match status" value="1"/>
</dbReference>
<feature type="signal peptide" evidence="1">
    <location>
        <begin position="1"/>
        <end position="23"/>
    </location>
</feature>
<dbReference type="OrthoDB" id="186379at2"/>
<feature type="chain" id="PRO_5008680876" evidence="1">
    <location>
        <begin position="24"/>
        <end position="269"/>
    </location>
</feature>
<sequence length="269" mass="29254">MKRLNRLLAATLALAFTSLTAHADKPFISVASTTSTANSGLFDYLLKKFTDEKGIDVRVIAVGTGQAVRLARKGDADVLFVHHRPSEEKFVADGFGKKRFDVMYNDFVLVGPKSDPAHIKGCSSPAEALSKIKASGASFASRGDDSGTHKREVSLWKAANITPDGYWYRATGSGMGATLNVASGINAYAISDRGTWISFKNKKDLTILCEGDKSLFNPYGVIAVNKDKFAHIKEKEANTFVNWLVSAKGQKLISDFRVNGQQLFKPNAQ</sequence>
<dbReference type="Gene3D" id="3.40.190.10">
    <property type="entry name" value="Periplasmic binding protein-like II"/>
    <property type="match status" value="2"/>
</dbReference>
<feature type="domain" description="PBP" evidence="2">
    <location>
        <begin position="30"/>
        <end position="247"/>
    </location>
</feature>
<dbReference type="Proteomes" id="UP000231658">
    <property type="component" value="Unassembled WGS sequence"/>
</dbReference>
<keyword evidence="4" id="KW-1185">Reference proteome</keyword>
<evidence type="ECO:0000313" key="3">
    <source>
        <dbReference type="EMBL" id="SCA57964.1"/>
    </source>
</evidence>
<dbReference type="CDD" id="cd00648">
    <property type="entry name" value="Periplasmic_Binding_Protein_Type_2"/>
    <property type="match status" value="1"/>
</dbReference>
<dbReference type="RefSeq" id="WP_069189976.1">
    <property type="nucleotide sequence ID" value="NZ_FLYE01000047.1"/>
</dbReference>
<keyword evidence="1" id="KW-0732">Signal</keyword>
<dbReference type="InterPro" id="IPR024370">
    <property type="entry name" value="PBP_domain"/>
</dbReference>
<gene>
    <name evidence="3" type="ORF">MTBPR1_80018</name>
</gene>
<dbReference type="STRING" id="1867952.MTBPR1_80018"/>
<dbReference type="Pfam" id="PF12849">
    <property type="entry name" value="PBP_like_2"/>
    <property type="match status" value="1"/>
</dbReference>
<organism evidence="3 4">
    <name type="scientific">Candidatus Terasakiella magnetica</name>
    <dbReference type="NCBI Taxonomy" id="1867952"/>
    <lineage>
        <taxon>Bacteria</taxon>
        <taxon>Pseudomonadati</taxon>
        <taxon>Pseudomonadota</taxon>
        <taxon>Alphaproteobacteria</taxon>
        <taxon>Rhodospirillales</taxon>
        <taxon>Terasakiellaceae</taxon>
        <taxon>Terasakiella</taxon>
    </lineage>
</organism>
<proteinExistence type="predicted"/>